<reference evidence="4 5" key="1">
    <citation type="submission" date="2019-03" db="EMBL/GenBank/DDBJ databases">
        <title>Paraburkholderia sp. 4M-K11, isolated from subtropical forest soil.</title>
        <authorList>
            <person name="Gao Z.-H."/>
            <person name="Qiu L.-H."/>
        </authorList>
    </citation>
    <scope>NUCLEOTIDE SEQUENCE [LARGE SCALE GENOMIC DNA]</scope>
    <source>
        <strain evidence="4 5">4M-K11</strain>
    </source>
</reference>
<evidence type="ECO:0000313" key="5">
    <source>
        <dbReference type="Proteomes" id="UP000295722"/>
    </source>
</evidence>
<dbReference type="Pfam" id="PF13116">
    <property type="entry name" value="YhdP"/>
    <property type="match status" value="2"/>
</dbReference>
<feature type="region of interest" description="Disordered" evidence="1">
    <location>
        <begin position="1"/>
        <end position="26"/>
    </location>
</feature>
<keyword evidence="2" id="KW-1133">Transmembrane helix</keyword>
<feature type="domain" description="YhdP central" evidence="3">
    <location>
        <begin position="1121"/>
        <end position="1489"/>
    </location>
</feature>
<feature type="region of interest" description="Disordered" evidence="1">
    <location>
        <begin position="1050"/>
        <end position="1083"/>
    </location>
</feature>
<evidence type="ECO:0000313" key="4">
    <source>
        <dbReference type="EMBL" id="TDG22471.1"/>
    </source>
</evidence>
<dbReference type="PANTHER" id="PTHR38690:SF1">
    <property type="entry name" value="PROTEASE"/>
    <property type="match status" value="1"/>
</dbReference>
<protein>
    <submittedName>
        <fullName evidence="4">DUF3971 domain-containing protein</fullName>
    </submittedName>
</protein>
<accession>A0A4R5M869</accession>
<dbReference type="PANTHER" id="PTHR38690">
    <property type="entry name" value="PROTEASE-RELATED"/>
    <property type="match status" value="1"/>
</dbReference>
<proteinExistence type="predicted"/>
<dbReference type="RefSeq" id="WP_133196291.1">
    <property type="nucleotide sequence ID" value="NZ_JBHUCW010000018.1"/>
</dbReference>
<dbReference type="InterPro" id="IPR011836">
    <property type="entry name" value="YhdP"/>
</dbReference>
<keyword evidence="2" id="KW-0812">Transmembrane</keyword>
<dbReference type="EMBL" id="SMRP01000008">
    <property type="protein sequence ID" value="TDG22471.1"/>
    <property type="molecule type" value="Genomic_DNA"/>
</dbReference>
<dbReference type="OrthoDB" id="8521382at2"/>
<evidence type="ECO:0000256" key="2">
    <source>
        <dbReference type="SAM" id="Phobius"/>
    </source>
</evidence>
<evidence type="ECO:0000259" key="3">
    <source>
        <dbReference type="Pfam" id="PF13116"/>
    </source>
</evidence>
<feature type="transmembrane region" description="Helical" evidence="2">
    <location>
        <begin position="38"/>
        <end position="61"/>
    </location>
</feature>
<organism evidence="4 5">
    <name type="scientific">Paraburkholderia silviterrae</name>
    <dbReference type="NCBI Taxonomy" id="2528715"/>
    <lineage>
        <taxon>Bacteria</taxon>
        <taxon>Pseudomonadati</taxon>
        <taxon>Pseudomonadota</taxon>
        <taxon>Betaproteobacteria</taxon>
        <taxon>Burkholderiales</taxon>
        <taxon>Burkholderiaceae</taxon>
        <taxon>Paraburkholderia</taxon>
    </lineage>
</organism>
<name>A0A4R5M869_9BURK</name>
<dbReference type="Proteomes" id="UP000295722">
    <property type="component" value="Unassembled WGS sequence"/>
</dbReference>
<gene>
    <name evidence="4" type="ORF">EYW47_18590</name>
</gene>
<keyword evidence="5" id="KW-1185">Reference proteome</keyword>
<dbReference type="InterPro" id="IPR025263">
    <property type="entry name" value="YhdP_central"/>
</dbReference>
<evidence type="ECO:0000256" key="1">
    <source>
        <dbReference type="SAM" id="MobiDB-lite"/>
    </source>
</evidence>
<feature type="compositionally biased region" description="Basic and acidic residues" evidence="1">
    <location>
        <begin position="16"/>
        <end position="25"/>
    </location>
</feature>
<sequence length="1508" mass="159988">MSERNDPAGPHQTGHASRESADADSHHHHPVLRHTFRVLAAIALVLYFIVAVLLLGLRYVVLPHVDDFRPRIEKLVSDKIHAEFRIDKLSPHWSGFQPGIGITGLTIRDRHGNVALNVPHATAAVSWRSLVTFELLLSSVVVERPDVLLTREDDGTLTVAGVPVPTAHTGNATFMTWLMRQQAIVLRGGTLRWSDATRDVPELKLSDIRVAILNDGYDHRIALQAPAEGTVLHGPLDFRAHFKHARYAQAGKPLTWSGDVYVSTGPVDLPTLARYISLPLTTYAGRIDNTIWAHFETGRIKSADGVLSGNDIALRVKPSQPRLDLPVAQFSWRLGIEPSDYTLQMHDFRAELGQPPLDDGTPLTRSLAFTTLDGRFRQQSLQHGQLFAVHGDRIDLGILAEFMRALPLPARVQNALVRFNPQGLIANYELAMERASPESGEAAVEQRTTSVEPIIRYRFKGDLQGISVAAQEPGPGLTPRGHPRAGLPGIENLWGHIDADESHGSLHLDTVATALTLPGVFDDPRLKFDRLWGAMSWTVAAQRQPGNKLKAFAVDVSKLGVQNADAHATMTAHYTNPGHGRGALDLVAKFDSAQVKAIPRYLPTSISEKTRTYLGHGLQAGISKGATLEIHGDLALFPYSRDPQAGQFRIVAPFKNGRFDPSPYPPRNLRNGAPNVWPAFDGIDGVFQLHENKLRFDVARGHYRNFVLRDVSGRIDELGIKGSDLVIEGAGSGPLADLLDYADNSSIGAMSKHAVAKVQAQGPATFALKLTIPRKPMPKVKVAGAVGFENDTLSAQNVPPLSSLTGKVRFTNRSAQVERLTGHFLGGDVRANGGLSEDGRFTVNVAGNVAVGADTARSLNLRGTPAAVLGRFSGSAPWSLSVAGMRGHLPDVKANSDLTDLAIDLPAPFGKTAGMAMPLRFELQPGTGDSNDAGTVAAPTNTSKYEHAELALGPFAARYVLRRNPGHVPDVIRGVIAMNRPADLPTEGVVAVVDVPTFDADAWRRVAQELRGTAAASVAAALTPATNAAANSATSTATPAAANVGASAATPPAANAATPPAANAASATPETAEAAQASTTAALPASQTLATAAPAQAASQTPATATADANNPAVPGGAFASYVPSRFAVHVGTLTLLKRHWENVIVGATRTGKEWQANVASNQVSGHVSWKPGPVAGSPGTLEARLARLVVPAATENDLLGQAMSQRAQNMPSIDLVVNQLIVRGHDLGRLQMNAHNYVDNGVPVWQLDTLDIVNPAAHLTATENWRAVGDEAPAADTAGSTGETPRRTAVDFHLDIKDAGALLERAGVLHVVKGGQGTLSGKLAWRGGPTVLDYPTLDGSLALDLHHGQILKVNPGVASLLGVLSLQSLAHFPDMDFRDVIGTGLPFTSVAGTAQIQNGIGRTDDFKIVTAPGLAQMTGTIDLAHKTQDLRVHVVPTVSAGAGVIAAAIINPLFGLGALIADFALLHTVETTFARTYAITGSWSKPLVERLPGDQGKMNAPAPAVAH</sequence>
<keyword evidence="2" id="KW-0472">Membrane</keyword>
<feature type="domain" description="YhdP central" evidence="3">
    <location>
        <begin position="34"/>
        <end position="1024"/>
    </location>
</feature>
<comment type="caution">
    <text evidence="4">The sequence shown here is derived from an EMBL/GenBank/DDBJ whole genome shotgun (WGS) entry which is preliminary data.</text>
</comment>